<sequence>MSLPDLQSAFAQAWSDPDNLSLEAPPLDVNAVLADRYILAEPLAFTRTMLWDMEVRKARRPDLFIPSVVEKGSARAWVPEEWKCAGGDQFVRTSNQPDWDDPERVYRVIEQVHLDHDARKVTFIGVSEVEDDTGTLVEAGEGRPLFHVEHGTSGEEERPLNTWRWTFESPEDRGHLKALIEERAANGGRLPEYVEVYIRDVLGIGLEFNQPS</sequence>
<keyword evidence="2" id="KW-1185">Reference proteome</keyword>
<proteinExistence type="predicted"/>
<accession>A0ABV8U3P4</accession>
<reference evidence="2" key="1">
    <citation type="journal article" date="2019" name="Int. J. Syst. Evol. Microbiol.">
        <title>The Global Catalogue of Microorganisms (GCM) 10K type strain sequencing project: providing services to taxonomists for standard genome sequencing and annotation.</title>
        <authorList>
            <consortium name="The Broad Institute Genomics Platform"/>
            <consortium name="The Broad Institute Genome Sequencing Center for Infectious Disease"/>
            <person name="Wu L."/>
            <person name="Ma J."/>
        </authorList>
    </citation>
    <scope>NUCLEOTIDE SEQUENCE [LARGE SCALE GENOMIC DNA]</scope>
    <source>
        <strain evidence="2">IBRC-M 10908</strain>
    </source>
</reference>
<comment type="caution">
    <text evidence="1">The sequence shown here is derived from an EMBL/GenBank/DDBJ whole genome shotgun (WGS) entry which is preliminary data.</text>
</comment>
<gene>
    <name evidence="1" type="ORF">ACFPET_21325</name>
</gene>
<dbReference type="EMBL" id="JBHSDK010000058">
    <property type="protein sequence ID" value="MFC4337740.1"/>
    <property type="molecule type" value="Genomic_DNA"/>
</dbReference>
<dbReference type="RefSeq" id="WP_380625026.1">
    <property type="nucleotide sequence ID" value="NZ_JBHSDK010000058.1"/>
</dbReference>
<protein>
    <submittedName>
        <fullName evidence="1">Uncharacterized protein</fullName>
    </submittedName>
</protein>
<evidence type="ECO:0000313" key="2">
    <source>
        <dbReference type="Proteomes" id="UP001595823"/>
    </source>
</evidence>
<name>A0ABV8U3P4_9ACTN</name>
<organism evidence="1 2">
    <name type="scientific">Salininema proteolyticum</name>
    <dbReference type="NCBI Taxonomy" id="1607685"/>
    <lineage>
        <taxon>Bacteria</taxon>
        <taxon>Bacillati</taxon>
        <taxon>Actinomycetota</taxon>
        <taxon>Actinomycetes</taxon>
        <taxon>Glycomycetales</taxon>
        <taxon>Glycomycetaceae</taxon>
        <taxon>Salininema</taxon>
    </lineage>
</organism>
<dbReference type="Proteomes" id="UP001595823">
    <property type="component" value="Unassembled WGS sequence"/>
</dbReference>
<evidence type="ECO:0000313" key="1">
    <source>
        <dbReference type="EMBL" id="MFC4337740.1"/>
    </source>
</evidence>